<reference evidence="1 2" key="1">
    <citation type="submission" date="2019-02" db="EMBL/GenBank/DDBJ databases">
        <title>Prokaryotic population dynamics and viral predation in marine succession experiment using metagenomics: the confinement effect.</title>
        <authorList>
            <person name="Haro-Moreno J.M."/>
            <person name="Rodriguez-Valera F."/>
            <person name="Lopez-Perez M."/>
        </authorList>
    </citation>
    <scope>NUCLEOTIDE SEQUENCE [LARGE SCALE GENOMIC DNA]</scope>
    <source>
        <strain evidence="1">MED-G158</strain>
    </source>
</reference>
<dbReference type="PROSITE" id="PS51318">
    <property type="entry name" value="TAT"/>
    <property type="match status" value="1"/>
</dbReference>
<dbReference type="InterPro" id="IPR027056">
    <property type="entry name" value="Gluconate_2DH_su3"/>
</dbReference>
<dbReference type="Proteomes" id="UP000320404">
    <property type="component" value="Unassembled WGS sequence"/>
</dbReference>
<comment type="caution">
    <text evidence="1">The sequence shown here is derived from an EMBL/GenBank/DDBJ whole genome shotgun (WGS) entry which is preliminary data.</text>
</comment>
<evidence type="ECO:0000313" key="2">
    <source>
        <dbReference type="Proteomes" id="UP000320404"/>
    </source>
</evidence>
<evidence type="ECO:0000313" key="1">
    <source>
        <dbReference type="EMBL" id="RZO77269.1"/>
    </source>
</evidence>
<dbReference type="InterPro" id="IPR006311">
    <property type="entry name" value="TAT_signal"/>
</dbReference>
<sequence>MAANHLSRRDFLVNTASLAKGSLLVLSAPAILTACREASESARNEAAFTAFSNEEAVELTAIAARIIPSDDTPGATEAGVIYFLDNIFGEPQREPQLVMLRDGLRELGLQVATETGAAHFHELTEAQQDELLAQNENTPFFATMRYLTIAGTFSLPEYGGNQNKIGYQIIGFEDRGAWAAPYGYYDADYMEKGE</sequence>
<gene>
    <name evidence="1" type="ORF">EVA69_02035</name>
</gene>
<organism evidence="1 2">
    <name type="scientific">OM182 bacterium</name>
    <dbReference type="NCBI Taxonomy" id="2510334"/>
    <lineage>
        <taxon>Bacteria</taxon>
        <taxon>Pseudomonadati</taxon>
        <taxon>Pseudomonadota</taxon>
        <taxon>Gammaproteobacteria</taxon>
        <taxon>OMG group</taxon>
        <taxon>OM182 clade</taxon>
    </lineage>
</organism>
<protein>
    <submittedName>
        <fullName evidence="1">Gluconate 2-dehydrogenase subunit 3 family protein</fullName>
    </submittedName>
</protein>
<proteinExistence type="predicted"/>
<dbReference type="AlphaFoldDB" id="A0A520S4B9"/>
<dbReference type="Pfam" id="PF13618">
    <property type="entry name" value="Gluconate_2-dh3"/>
    <property type="match status" value="1"/>
</dbReference>
<name>A0A520S4B9_9GAMM</name>
<accession>A0A520S4B9</accession>
<dbReference type="EMBL" id="SHAH01000017">
    <property type="protein sequence ID" value="RZO77269.1"/>
    <property type="molecule type" value="Genomic_DNA"/>
</dbReference>